<dbReference type="GO" id="GO:0048738">
    <property type="term" value="P:cardiac muscle tissue development"/>
    <property type="evidence" value="ECO:0007669"/>
    <property type="project" value="TreeGrafter"/>
</dbReference>
<dbReference type="InterPro" id="IPR003599">
    <property type="entry name" value="Ig_sub"/>
</dbReference>
<dbReference type="InterPro" id="IPR013098">
    <property type="entry name" value="Ig_I-set"/>
</dbReference>
<keyword evidence="4" id="KW-0963">Cytoplasm</keyword>
<feature type="signal peptide" evidence="9">
    <location>
        <begin position="1"/>
        <end position="17"/>
    </location>
</feature>
<dbReference type="Pfam" id="PF07679">
    <property type="entry name" value="I-set"/>
    <property type="match status" value="3"/>
</dbReference>
<sequence>AAAWLHVLLCLQSHCHIKIVVPPEDIDTQEKKTISFSCKVNRPNATLKWMKAGEEITLSKRIVYRVDKDKHTLTIKDCTLADEGEYTAVAGDDKATRSTLVDANNLAHGSCILIWLISVLPFSVSPEIHMLKQFKGDTITVKKGESIEIPADVLGLPIPKIEWSKDDVVIEKPTETLLMETNVTGRMNCKTMLSIPAANRRDRGSYTVAASNNMGSATHTVYVMVLEPRLDVDASYSSTVVVMAGEVFKLEASVTGRPIPSLVWTKEGKELEDTAKIEIKTSEFHTTLTNKDSLRRDGGAFTLIASNPGGFAKFIYNVKVLDRPGPPNSLTVTDVTAEKCVLNWLHPTHDGGAKIEMVCDGLDATSAILVSCALELPGFLKTIAMNSELLLRMLQVLACLVHQQCTTKHWILSSNQAHQTTPRW</sequence>
<keyword evidence="6" id="KW-1015">Disulfide bond</keyword>
<dbReference type="Ensembl" id="ENSPNYT00000019899.1">
    <property type="protein sequence ID" value="ENSPNYP00000019414.1"/>
    <property type="gene ID" value="ENSPNYG00000014638.1"/>
</dbReference>
<dbReference type="CDD" id="cd00063">
    <property type="entry name" value="FN3"/>
    <property type="match status" value="1"/>
</dbReference>
<dbReference type="GO" id="GO:0031430">
    <property type="term" value="C:M band"/>
    <property type="evidence" value="ECO:0007669"/>
    <property type="project" value="TreeGrafter"/>
</dbReference>
<keyword evidence="8" id="KW-0393">Immunoglobulin domain</keyword>
<comment type="subcellular location">
    <subcellularLocation>
        <location evidence="2">Cytoplasm</location>
    </subcellularLocation>
    <subcellularLocation>
        <location evidence="1">Nucleus</location>
    </subcellularLocation>
</comment>
<dbReference type="InterPro" id="IPR036116">
    <property type="entry name" value="FN3_sf"/>
</dbReference>
<feature type="domain" description="Ig-like" evidence="10">
    <location>
        <begin position="126"/>
        <end position="224"/>
    </location>
</feature>
<dbReference type="GeneTree" id="ENSGT01110000267173"/>
<evidence type="ECO:0000313" key="11">
    <source>
        <dbReference type="Ensembl" id="ENSPNYP00000019414.1"/>
    </source>
</evidence>
<feature type="domain" description="Ig-like" evidence="10">
    <location>
        <begin position="228"/>
        <end position="333"/>
    </location>
</feature>
<dbReference type="SUPFAM" id="SSF49265">
    <property type="entry name" value="Fibronectin type III"/>
    <property type="match status" value="1"/>
</dbReference>
<dbReference type="FunFam" id="2.60.40.10:FF:000031">
    <property type="entry name" value="Myosin-binding protein C, slow type"/>
    <property type="match status" value="1"/>
</dbReference>
<evidence type="ECO:0000256" key="4">
    <source>
        <dbReference type="ARBA" id="ARBA00022490"/>
    </source>
</evidence>
<dbReference type="GO" id="GO:0008307">
    <property type="term" value="F:structural constituent of muscle"/>
    <property type="evidence" value="ECO:0007669"/>
    <property type="project" value="TreeGrafter"/>
</dbReference>
<evidence type="ECO:0000256" key="9">
    <source>
        <dbReference type="SAM" id="SignalP"/>
    </source>
</evidence>
<dbReference type="FunFam" id="2.60.40.10:FF:000002">
    <property type="entry name" value="Titin a"/>
    <property type="match status" value="1"/>
</dbReference>
<dbReference type="InterPro" id="IPR003598">
    <property type="entry name" value="Ig_sub2"/>
</dbReference>
<dbReference type="InterPro" id="IPR007110">
    <property type="entry name" value="Ig-like_dom"/>
</dbReference>
<dbReference type="PROSITE" id="PS50835">
    <property type="entry name" value="IG_LIKE"/>
    <property type="match status" value="3"/>
</dbReference>
<evidence type="ECO:0000256" key="6">
    <source>
        <dbReference type="ARBA" id="ARBA00023157"/>
    </source>
</evidence>
<dbReference type="InterPro" id="IPR036179">
    <property type="entry name" value="Ig-like_dom_sf"/>
</dbReference>
<proteinExistence type="inferred from homology"/>
<evidence type="ECO:0000259" key="10">
    <source>
        <dbReference type="PROSITE" id="PS50835"/>
    </source>
</evidence>
<evidence type="ECO:0000256" key="2">
    <source>
        <dbReference type="ARBA" id="ARBA00004496"/>
    </source>
</evidence>
<evidence type="ECO:0000256" key="3">
    <source>
        <dbReference type="ARBA" id="ARBA00006692"/>
    </source>
</evidence>
<dbReference type="SMART" id="SM00408">
    <property type="entry name" value="IGc2"/>
    <property type="match status" value="3"/>
</dbReference>
<keyword evidence="9" id="KW-0732">Signal</keyword>
<evidence type="ECO:0000256" key="7">
    <source>
        <dbReference type="ARBA" id="ARBA00023242"/>
    </source>
</evidence>
<comment type="similarity">
    <text evidence="3">Belongs to the protein kinase superfamily. CAMK Ser/Thr protein kinase family.</text>
</comment>
<dbReference type="Gene3D" id="2.60.40.10">
    <property type="entry name" value="Immunoglobulins"/>
    <property type="match status" value="4"/>
</dbReference>
<organism evidence="11">
    <name type="scientific">Pundamilia nyererei</name>
    <dbReference type="NCBI Taxonomy" id="303518"/>
    <lineage>
        <taxon>Eukaryota</taxon>
        <taxon>Metazoa</taxon>
        <taxon>Chordata</taxon>
        <taxon>Craniata</taxon>
        <taxon>Vertebrata</taxon>
        <taxon>Euteleostomi</taxon>
        <taxon>Actinopterygii</taxon>
        <taxon>Neopterygii</taxon>
        <taxon>Teleostei</taxon>
        <taxon>Neoteleostei</taxon>
        <taxon>Acanthomorphata</taxon>
        <taxon>Ovalentaria</taxon>
        <taxon>Cichlomorphae</taxon>
        <taxon>Cichliformes</taxon>
        <taxon>Cichlidae</taxon>
        <taxon>African cichlids</taxon>
        <taxon>Pseudocrenilabrinae</taxon>
        <taxon>Haplochromini</taxon>
        <taxon>Pundamilia</taxon>
    </lineage>
</organism>
<dbReference type="InterPro" id="IPR003961">
    <property type="entry name" value="FN3_dom"/>
</dbReference>
<evidence type="ECO:0000256" key="1">
    <source>
        <dbReference type="ARBA" id="ARBA00004123"/>
    </source>
</evidence>
<keyword evidence="7" id="KW-0539">Nucleus</keyword>
<name>A0A3B4GBG6_9CICH</name>
<dbReference type="AlphaFoldDB" id="A0A3B4GBG6"/>
<dbReference type="FunFam" id="2.60.40.10:FF:000050">
    <property type="entry name" value="Titin isoform B"/>
    <property type="match status" value="1"/>
</dbReference>
<keyword evidence="5" id="KW-0677">Repeat</keyword>
<dbReference type="PANTHER" id="PTHR14340:SF13">
    <property type="entry name" value="TITIN"/>
    <property type="match status" value="1"/>
</dbReference>
<dbReference type="GO" id="GO:0005634">
    <property type="term" value="C:nucleus"/>
    <property type="evidence" value="ECO:0007669"/>
    <property type="project" value="UniProtKB-SubCell"/>
</dbReference>
<dbReference type="InterPro" id="IPR013783">
    <property type="entry name" value="Ig-like_fold"/>
</dbReference>
<dbReference type="PANTHER" id="PTHR14340">
    <property type="entry name" value="MICROFIBRIL-ASSOCIATED GLYCOPROTEIN 3"/>
    <property type="match status" value="1"/>
</dbReference>
<dbReference type="SUPFAM" id="SSF48726">
    <property type="entry name" value="Immunoglobulin"/>
    <property type="match status" value="3"/>
</dbReference>
<evidence type="ECO:0000256" key="8">
    <source>
        <dbReference type="ARBA" id="ARBA00023319"/>
    </source>
</evidence>
<protein>
    <recommendedName>
        <fullName evidence="10">Ig-like domain-containing protein</fullName>
    </recommendedName>
</protein>
<feature type="chain" id="PRO_5017320237" description="Ig-like domain-containing protein" evidence="9">
    <location>
        <begin position="18"/>
        <end position="424"/>
    </location>
</feature>
<reference evidence="11" key="1">
    <citation type="submission" date="2023-09" db="UniProtKB">
        <authorList>
            <consortium name="Ensembl"/>
        </authorList>
    </citation>
    <scope>IDENTIFICATION</scope>
</reference>
<dbReference type="SMART" id="SM00409">
    <property type="entry name" value="IG"/>
    <property type="match status" value="3"/>
</dbReference>
<evidence type="ECO:0000256" key="5">
    <source>
        <dbReference type="ARBA" id="ARBA00022737"/>
    </source>
</evidence>
<dbReference type="GO" id="GO:0045214">
    <property type="term" value="P:sarcomere organization"/>
    <property type="evidence" value="ECO:0007669"/>
    <property type="project" value="TreeGrafter"/>
</dbReference>
<feature type="domain" description="Ig-like" evidence="10">
    <location>
        <begin position="17"/>
        <end position="107"/>
    </location>
</feature>
<accession>A0A3B4GBG6</accession>